<feature type="region of interest" description="Disordered" evidence="4">
    <location>
        <begin position="279"/>
        <end position="301"/>
    </location>
</feature>
<sequence length="325" mass="36919">MMHSFVYPTLEGVSVGRVFLEVQGFCNRFCGQRNLMENLDVIRTGVDWYWLCGTNTDEMGLSVRPHPDSFTGRVNLWESTWERSHFKTSSVYGENTQHLQESQDHGYSEVERKVRHDDDDFEVDVKQLDEKKGNIIEEVEEDKPEEHAIPKPQPSKAKPKSKAKDPLGSLATDLSRELTEKEKEELQKKSDLAFAKELFGTNSDEPTPYSEITTIEEFRTFGEETGLMLATRANASHYVEMMTVLLKVALDKLDASKTRQLSTVLKTIADEKSAAEKVEKKTKGKGAAAKPTMKISQKSNAKSNKNIYDDYVGGDDMYDDYDDFM</sequence>
<reference evidence="7" key="1">
    <citation type="submission" date="2016-06" db="UniProtKB">
        <authorList>
            <consortium name="WormBaseParasite"/>
        </authorList>
    </citation>
    <scope>IDENTIFICATION</scope>
</reference>
<dbReference type="PANTHER" id="PTHR21681:SF0">
    <property type="entry name" value="EUKARYOTIC TRANSLATION INITIATION FACTOR 3 SUBUNIT J"/>
    <property type="match status" value="1"/>
</dbReference>
<dbReference type="AlphaFoldDB" id="A0A183UZ42"/>
<accession>A0A183UZ42</accession>
<protein>
    <submittedName>
        <fullName evidence="7">Eukaryotic translation initiation factor 3 30 kDa subunit</fullName>
    </submittedName>
</protein>
<feature type="compositionally biased region" description="Basic and acidic residues" evidence="4">
    <location>
        <begin position="101"/>
        <end position="135"/>
    </location>
</feature>
<dbReference type="GO" id="GO:0003743">
    <property type="term" value="F:translation initiation factor activity"/>
    <property type="evidence" value="ECO:0007669"/>
    <property type="project" value="UniProtKB-KW"/>
</dbReference>
<reference evidence="5 6" key="2">
    <citation type="submission" date="2018-11" db="EMBL/GenBank/DDBJ databases">
        <authorList>
            <consortium name="Pathogen Informatics"/>
        </authorList>
    </citation>
    <scope>NUCLEOTIDE SEQUENCE [LARGE SCALE GENOMIC DNA]</scope>
</reference>
<dbReference type="GO" id="GO:0005852">
    <property type="term" value="C:eukaryotic translation initiation factor 3 complex"/>
    <property type="evidence" value="ECO:0007669"/>
    <property type="project" value="InterPro"/>
</dbReference>
<keyword evidence="1" id="KW-0963">Cytoplasm</keyword>
<evidence type="ECO:0000256" key="2">
    <source>
        <dbReference type="ARBA" id="ARBA00022540"/>
    </source>
</evidence>
<dbReference type="WBParaSite" id="TCNE_0001376201-mRNA-1">
    <property type="protein sequence ID" value="TCNE_0001376201-mRNA-1"/>
    <property type="gene ID" value="TCNE_0001376201"/>
</dbReference>
<keyword evidence="6" id="KW-1185">Reference proteome</keyword>
<dbReference type="PANTHER" id="PTHR21681">
    <property type="entry name" value="EUKARYOTIC TRANSLATION INITIATION FACTOR 3 SUBUNIT J"/>
    <property type="match status" value="1"/>
</dbReference>
<evidence type="ECO:0000256" key="4">
    <source>
        <dbReference type="SAM" id="MobiDB-lite"/>
    </source>
</evidence>
<evidence type="ECO:0000313" key="5">
    <source>
        <dbReference type="EMBL" id="VDM45083.1"/>
    </source>
</evidence>
<gene>
    <name evidence="5" type="ORF">TCNE_LOCUS13762</name>
</gene>
<dbReference type="EMBL" id="UYWY01021883">
    <property type="protein sequence ID" value="VDM45083.1"/>
    <property type="molecule type" value="Genomic_DNA"/>
</dbReference>
<keyword evidence="2" id="KW-0396">Initiation factor</keyword>
<name>A0A183UZ42_TOXCA</name>
<evidence type="ECO:0000256" key="1">
    <source>
        <dbReference type="ARBA" id="ARBA00022490"/>
    </source>
</evidence>
<organism evidence="6 7">
    <name type="scientific">Toxocara canis</name>
    <name type="common">Canine roundworm</name>
    <dbReference type="NCBI Taxonomy" id="6265"/>
    <lineage>
        <taxon>Eukaryota</taxon>
        <taxon>Metazoa</taxon>
        <taxon>Ecdysozoa</taxon>
        <taxon>Nematoda</taxon>
        <taxon>Chromadorea</taxon>
        <taxon>Rhabditida</taxon>
        <taxon>Spirurina</taxon>
        <taxon>Ascaridomorpha</taxon>
        <taxon>Ascaridoidea</taxon>
        <taxon>Toxocaridae</taxon>
        <taxon>Toxocara</taxon>
    </lineage>
</organism>
<dbReference type="Proteomes" id="UP000050794">
    <property type="component" value="Unassembled WGS sequence"/>
</dbReference>
<evidence type="ECO:0000313" key="7">
    <source>
        <dbReference type="WBParaSite" id="TCNE_0001376201-mRNA-1"/>
    </source>
</evidence>
<dbReference type="Gene3D" id="1.10.246.60">
    <property type="entry name" value="Eukaryotic translation initiation factor 3 like domains"/>
    <property type="match status" value="1"/>
</dbReference>
<feature type="region of interest" description="Disordered" evidence="4">
    <location>
        <begin position="92"/>
        <end position="170"/>
    </location>
</feature>
<proteinExistence type="predicted"/>
<dbReference type="InterPro" id="IPR023194">
    <property type="entry name" value="eIF3-like_dom_sf"/>
</dbReference>
<evidence type="ECO:0000256" key="3">
    <source>
        <dbReference type="ARBA" id="ARBA00022917"/>
    </source>
</evidence>
<evidence type="ECO:0000313" key="6">
    <source>
        <dbReference type="Proteomes" id="UP000050794"/>
    </source>
</evidence>
<dbReference type="InterPro" id="IPR013906">
    <property type="entry name" value="eIF3j"/>
</dbReference>
<dbReference type="Pfam" id="PF08597">
    <property type="entry name" value="eIF3_subunit"/>
    <property type="match status" value="1"/>
</dbReference>
<keyword evidence="3" id="KW-0648">Protein biosynthesis</keyword>